<organism evidence="2">
    <name type="scientific">Alexandrium andersonii</name>
    <dbReference type="NCBI Taxonomy" id="327968"/>
    <lineage>
        <taxon>Eukaryota</taxon>
        <taxon>Sar</taxon>
        <taxon>Alveolata</taxon>
        <taxon>Dinophyceae</taxon>
        <taxon>Gonyaulacales</taxon>
        <taxon>Pyrocystaceae</taxon>
        <taxon>Alexandrium</taxon>
    </lineage>
</organism>
<dbReference type="InterPro" id="IPR044053">
    <property type="entry name" value="AsaB-like"/>
</dbReference>
<dbReference type="PANTHER" id="PTHR34598:SF3">
    <property type="entry name" value="OXIDOREDUCTASE AN1597"/>
    <property type="match status" value="1"/>
</dbReference>
<gene>
    <name evidence="2" type="ORF">AAND1436_LOCUS41505</name>
</gene>
<dbReference type="AlphaFoldDB" id="A0A7S2IKS1"/>
<proteinExistence type="inferred from homology"/>
<name>A0A7S2IKS1_9DINO</name>
<sequence length="282" mass="32148">MSGKYFETRPATFVDARTHFPEGKHAWNFEQHGFCYIQRPAYDFEEHALQDRKRVDTEFGPKVCEAVRQAVGAKQAFWMSHQRRAEGAGFAERPALGFSHADYGPEYEDHVRTVLTTRYGLPEEEARTCGLCLVNLWAPVENPAFRKPLALLDGSTVDMNKDTVPWILHPSLDNGYGYYQEAMGQGQHARPQSERVPQAAKDAPALAPLYSKQHRWVFLPDMTPEEAVVFKQYDFRKCAACKATFHSAIPDPFHNNWKECPGRQSIECRVILTFDPEPASKL</sequence>
<dbReference type="GO" id="GO:0016491">
    <property type="term" value="F:oxidoreductase activity"/>
    <property type="evidence" value="ECO:0007669"/>
    <property type="project" value="InterPro"/>
</dbReference>
<dbReference type="NCBIfam" id="NF041278">
    <property type="entry name" value="CmcJ_NvfI_EfuI"/>
    <property type="match status" value="1"/>
</dbReference>
<comment type="similarity">
    <text evidence="1">Belongs to the asaB hydroxylase/desaturase family.</text>
</comment>
<protein>
    <submittedName>
        <fullName evidence="2">Uncharacterized protein</fullName>
    </submittedName>
</protein>
<reference evidence="2" key="1">
    <citation type="submission" date="2021-01" db="EMBL/GenBank/DDBJ databases">
        <authorList>
            <person name="Corre E."/>
            <person name="Pelletier E."/>
            <person name="Niang G."/>
            <person name="Scheremetjew M."/>
            <person name="Finn R."/>
            <person name="Kale V."/>
            <person name="Holt S."/>
            <person name="Cochrane G."/>
            <person name="Meng A."/>
            <person name="Brown T."/>
            <person name="Cohen L."/>
        </authorList>
    </citation>
    <scope>NUCLEOTIDE SEQUENCE</scope>
    <source>
        <strain evidence="2">CCMP2222</strain>
    </source>
</reference>
<evidence type="ECO:0000256" key="1">
    <source>
        <dbReference type="ARBA" id="ARBA00023604"/>
    </source>
</evidence>
<dbReference type="PANTHER" id="PTHR34598">
    <property type="entry name" value="BLL6449 PROTEIN"/>
    <property type="match status" value="1"/>
</dbReference>
<evidence type="ECO:0000313" key="2">
    <source>
        <dbReference type="EMBL" id="CAD9520854.1"/>
    </source>
</evidence>
<accession>A0A7S2IKS1</accession>
<dbReference type="EMBL" id="HBGQ01087114">
    <property type="protein sequence ID" value="CAD9520854.1"/>
    <property type="molecule type" value="Transcribed_RNA"/>
</dbReference>